<accession>A0ABW0FC80</accession>
<dbReference type="EMBL" id="JBHSLN010000010">
    <property type="protein sequence ID" value="MFC5296221.1"/>
    <property type="molecule type" value="Genomic_DNA"/>
</dbReference>
<dbReference type="CDD" id="cd00009">
    <property type="entry name" value="AAA"/>
    <property type="match status" value="1"/>
</dbReference>
<protein>
    <submittedName>
        <fullName evidence="4">MoxR family ATPase</fullName>
    </submittedName>
</protein>
<feature type="domain" description="ATPase AAA-3" evidence="2">
    <location>
        <begin position="114"/>
        <end position="243"/>
    </location>
</feature>
<dbReference type="Gene3D" id="3.40.50.300">
    <property type="entry name" value="P-loop containing nucleotide triphosphate hydrolases"/>
    <property type="match status" value="1"/>
</dbReference>
<proteinExistence type="predicted"/>
<dbReference type="Pfam" id="PF17863">
    <property type="entry name" value="AAA_lid_2"/>
    <property type="match status" value="1"/>
</dbReference>
<dbReference type="InterPro" id="IPR050764">
    <property type="entry name" value="CbbQ/NirQ/NorQ/GpvN"/>
</dbReference>
<dbReference type="InterPro" id="IPR011703">
    <property type="entry name" value="ATPase_AAA-3"/>
</dbReference>
<dbReference type="RefSeq" id="WP_343922923.1">
    <property type="nucleotide sequence ID" value="NZ_BAAAIR010000026.1"/>
</dbReference>
<reference evidence="5" key="1">
    <citation type="journal article" date="2019" name="Int. J. Syst. Evol. Microbiol.">
        <title>The Global Catalogue of Microorganisms (GCM) 10K type strain sequencing project: providing services to taxonomists for standard genome sequencing and annotation.</title>
        <authorList>
            <consortium name="The Broad Institute Genomics Platform"/>
            <consortium name="The Broad Institute Genome Sequencing Center for Infectious Disease"/>
            <person name="Wu L."/>
            <person name="Ma J."/>
        </authorList>
    </citation>
    <scope>NUCLEOTIDE SEQUENCE [LARGE SCALE GENOMIC DNA]</scope>
    <source>
        <strain evidence="5">CGMCC 1.16455</strain>
    </source>
</reference>
<evidence type="ECO:0000313" key="5">
    <source>
        <dbReference type="Proteomes" id="UP001595937"/>
    </source>
</evidence>
<dbReference type="InterPro" id="IPR027417">
    <property type="entry name" value="P-loop_NTPase"/>
</dbReference>
<gene>
    <name evidence="4" type="ORF">ACFPK8_01730</name>
</gene>
<evidence type="ECO:0000259" key="3">
    <source>
        <dbReference type="Pfam" id="PF17863"/>
    </source>
</evidence>
<dbReference type="SUPFAM" id="SSF52540">
    <property type="entry name" value="P-loop containing nucleoside triphosphate hydrolases"/>
    <property type="match status" value="1"/>
</dbReference>
<evidence type="ECO:0000259" key="2">
    <source>
        <dbReference type="Pfam" id="PF07726"/>
    </source>
</evidence>
<sequence>MMQDDAPAPGPEGDGSTDRAPAVPTVPTTRRARAAGADPGTGNPAEIAVDTPADIPADIPVDGAPASGIPALTEAEAREIATEAESVISEIATVVEGKSEVAQTALLVLLAGGHLLIEDIPGVGKTMLAKSLAAALGAKRHRIQFTPDLLPGDVTGASIFNQATSEFEFRPGAVFTQILLADEINRASPKTQSALLEAMEERQVSVDGTTYELEEPFMVVATANPVEMEGTYRLPEAQRDRFLAQTSMGYPVQSAESRMLAAQAGPVPVGDRDVLDAVRTRTTPERIAAHVRAVRRVHASEVILDYVVRLAAATRSHPQVTLGASPRAAVHLVRAAKAHAALDGRTFVDPEDVRSVIMPVWRHRMHLTPQALSRGASAGELVDQVLRNTSQT</sequence>
<dbReference type="PANTHER" id="PTHR42759">
    <property type="entry name" value="MOXR FAMILY PROTEIN"/>
    <property type="match status" value="1"/>
</dbReference>
<dbReference type="Proteomes" id="UP001595937">
    <property type="component" value="Unassembled WGS sequence"/>
</dbReference>
<name>A0ABW0FC80_9MICO</name>
<dbReference type="Gene3D" id="1.10.8.80">
    <property type="entry name" value="Magnesium chelatase subunit I, C-Terminal domain"/>
    <property type="match status" value="1"/>
</dbReference>
<organism evidence="4 5">
    <name type="scientific">Brachybacterium tyrofermentans</name>
    <dbReference type="NCBI Taxonomy" id="47848"/>
    <lineage>
        <taxon>Bacteria</taxon>
        <taxon>Bacillati</taxon>
        <taxon>Actinomycetota</taxon>
        <taxon>Actinomycetes</taxon>
        <taxon>Micrococcales</taxon>
        <taxon>Dermabacteraceae</taxon>
        <taxon>Brachybacterium</taxon>
    </lineage>
</organism>
<keyword evidence="5" id="KW-1185">Reference proteome</keyword>
<feature type="domain" description="ChlI/MoxR AAA lid" evidence="3">
    <location>
        <begin position="313"/>
        <end position="384"/>
    </location>
</feature>
<evidence type="ECO:0000313" key="4">
    <source>
        <dbReference type="EMBL" id="MFC5296221.1"/>
    </source>
</evidence>
<dbReference type="InterPro" id="IPR041628">
    <property type="entry name" value="ChlI/MoxR_AAA_lid"/>
</dbReference>
<comment type="caution">
    <text evidence="4">The sequence shown here is derived from an EMBL/GenBank/DDBJ whole genome shotgun (WGS) entry which is preliminary data.</text>
</comment>
<dbReference type="PANTHER" id="PTHR42759:SF5">
    <property type="entry name" value="METHANOL DEHYDROGENASE REGULATOR"/>
    <property type="match status" value="1"/>
</dbReference>
<evidence type="ECO:0000256" key="1">
    <source>
        <dbReference type="SAM" id="MobiDB-lite"/>
    </source>
</evidence>
<dbReference type="Pfam" id="PF07726">
    <property type="entry name" value="AAA_3"/>
    <property type="match status" value="1"/>
</dbReference>
<dbReference type="GeneID" id="303296544"/>
<feature type="region of interest" description="Disordered" evidence="1">
    <location>
        <begin position="1"/>
        <end position="49"/>
    </location>
</feature>